<dbReference type="EMBL" id="JABEBT010000095">
    <property type="protein sequence ID" value="KAF7632746.1"/>
    <property type="molecule type" value="Genomic_DNA"/>
</dbReference>
<accession>A0A8S9ZHF0</accession>
<dbReference type="Proteomes" id="UP000605970">
    <property type="component" value="Unassembled WGS sequence"/>
</dbReference>
<keyword evidence="1" id="KW-0732">Signal</keyword>
<proteinExistence type="predicted"/>
<sequence length="226" mass="26572">MNIFFYILILLHLFSTFPPIFGNKYKYEECPVRYTICGDVENLLKYVSKCIGIVMCFQSFISNPDVFDNIKFNHENEIPMGKDPRLCEHCIKTGQCKEYVNGKKLEWNGFKLYFYHNTKTLELESDFYGHTYYQNFSNITPYRFLTLASYGDEELLELGDNNNPKANYALHNVYYDLLFWFQKYDPLKDEGRKAYLGLHGTQECEEEVEAAIETNSTDFVSEVINV</sequence>
<evidence type="ECO:0000313" key="3">
    <source>
        <dbReference type="Proteomes" id="UP000605970"/>
    </source>
</evidence>
<evidence type="ECO:0000313" key="2">
    <source>
        <dbReference type="EMBL" id="KAF7632746.1"/>
    </source>
</evidence>
<feature type="chain" id="PRO_5035913984" evidence="1">
    <location>
        <begin position="23"/>
        <end position="226"/>
    </location>
</feature>
<gene>
    <name evidence="2" type="ORF">Mgra_00007882</name>
</gene>
<evidence type="ECO:0000256" key="1">
    <source>
        <dbReference type="SAM" id="SignalP"/>
    </source>
</evidence>
<organism evidence="2 3">
    <name type="scientific">Meloidogyne graminicola</name>
    <dbReference type="NCBI Taxonomy" id="189291"/>
    <lineage>
        <taxon>Eukaryota</taxon>
        <taxon>Metazoa</taxon>
        <taxon>Ecdysozoa</taxon>
        <taxon>Nematoda</taxon>
        <taxon>Chromadorea</taxon>
        <taxon>Rhabditida</taxon>
        <taxon>Tylenchina</taxon>
        <taxon>Tylenchomorpha</taxon>
        <taxon>Tylenchoidea</taxon>
        <taxon>Meloidogynidae</taxon>
        <taxon>Meloidogyninae</taxon>
        <taxon>Meloidogyne</taxon>
    </lineage>
</organism>
<dbReference type="AlphaFoldDB" id="A0A8S9ZHF0"/>
<keyword evidence="3" id="KW-1185">Reference proteome</keyword>
<reference evidence="2" key="1">
    <citation type="journal article" date="2020" name="Ecol. Evol.">
        <title>Genome structure and content of the rice root-knot nematode (Meloidogyne graminicola).</title>
        <authorList>
            <person name="Phan N.T."/>
            <person name="Danchin E.G.J."/>
            <person name="Klopp C."/>
            <person name="Perfus-Barbeoch L."/>
            <person name="Kozlowski D.K."/>
            <person name="Koutsovoulos G.D."/>
            <person name="Lopez-Roques C."/>
            <person name="Bouchez O."/>
            <person name="Zahm M."/>
            <person name="Besnard G."/>
            <person name="Bellafiore S."/>
        </authorList>
    </citation>
    <scope>NUCLEOTIDE SEQUENCE</scope>
    <source>
        <strain evidence="2">VN-18</strain>
    </source>
</reference>
<name>A0A8S9ZHF0_9BILA</name>
<protein>
    <submittedName>
        <fullName evidence="2">Uncharacterized protein</fullName>
    </submittedName>
</protein>
<comment type="caution">
    <text evidence="2">The sequence shown here is derived from an EMBL/GenBank/DDBJ whole genome shotgun (WGS) entry which is preliminary data.</text>
</comment>
<feature type="signal peptide" evidence="1">
    <location>
        <begin position="1"/>
        <end position="22"/>
    </location>
</feature>
<feature type="non-terminal residue" evidence="2">
    <location>
        <position position="1"/>
    </location>
</feature>